<dbReference type="GO" id="GO:0016491">
    <property type="term" value="F:oxidoreductase activity"/>
    <property type="evidence" value="ECO:0007669"/>
    <property type="project" value="UniProtKB-KW"/>
</dbReference>
<sequence>MAHSHDGHGRSGIAIIGCGRISRSHLAAVAAQPDLATLVATVDSDLTLATQAAQRYGARHAFDDIDEALSRDDIDAVVLCLPNHLHASVAIKAAQAGKHVLVEKPMADTAADAIAMAEAAEANRIVLAIAQCRRHFRAIRYLADHQADFGKLISVQVSLGVYWPDAQAPWWREADKASGLVVALNGPHVLDFVQMVMQADPVRVHAEAVRRNHFWAGEDEAMMLLAYPGRRLASVHLSFNQQPVENRKVLVYERGTAVVEHDTHLTFNGETLVARSDDEHRHYLDEAVEFQRQFREFALAIDGQPNRSVSAQEGIRLMRTLDAVHRSFRSGDTVVLDDVTHRTDTVDATP</sequence>
<dbReference type="InterPro" id="IPR000683">
    <property type="entry name" value="Gfo/Idh/MocA-like_OxRdtase_N"/>
</dbReference>
<evidence type="ECO:0000313" key="4">
    <source>
        <dbReference type="EMBL" id="MPW19626.1"/>
    </source>
</evidence>
<dbReference type="Pfam" id="PF22725">
    <property type="entry name" value="GFO_IDH_MocA_C3"/>
    <property type="match status" value="1"/>
</dbReference>
<keyword evidence="5" id="KW-1185">Reference proteome</keyword>
<reference evidence="4 5" key="1">
    <citation type="submission" date="2019-10" db="EMBL/GenBank/DDBJ databases">
        <title>Paraburkholderia sp. isolated from nodules of Mimosa pudica from Brazilian Atlantic Forest soils.</title>
        <authorList>
            <person name="Paulitsch F."/>
            <person name="Hungria M."/>
            <person name="Dall'Agnol R."/>
        </authorList>
    </citation>
    <scope>NUCLEOTIDE SEQUENCE [LARGE SCALE GENOMIC DNA]</scope>
    <source>
        <strain evidence="4 5">CNPSo 3157</strain>
    </source>
</reference>
<dbReference type="InterPro" id="IPR036291">
    <property type="entry name" value="NAD(P)-bd_dom_sf"/>
</dbReference>
<dbReference type="PANTHER" id="PTHR43818">
    <property type="entry name" value="BCDNA.GH03377"/>
    <property type="match status" value="1"/>
</dbReference>
<dbReference type="RefSeq" id="WP_152761824.1">
    <property type="nucleotide sequence ID" value="NZ_WHNP01000021.1"/>
</dbReference>
<proteinExistence type="predicted"/>
<dbReference type="SUPFAM" id="SSF51735">
    <property type="entry name" value="NAD(P)-binding Rossmann-fold domains"/>
    <property type="match status" value="1"/>
</dbReference>
<dbReference type="EMBL" id="WHNP01000021">
    <property type="protein sequence ID" value="MPW19626.1"/>
    <property type="molecule type" value="Genomic_DNA"/>
</dbReference>
<dbReference type="GO" id="GO:0000166">
    <property type="term" value="F:nucleotide binding"/>
    <property type="evidence" value="ECO:0007669"/>
    <property type="project" value="InterPro"/>
</dbReference>
<accession>A0A7X1NDM7</accession>
<gene>
    <name evidence="4" type="ORF">GCT13_22660</name>
</gene>
<keyword evidence="1" id="KW-0560">Oxidoreductase</keyword>
<dbReference type="InterPro" id="IPR055170">
    <property type="entry name" value="GFO_IDH_MocA-like_dom"/>
</dbReference>
<evidence type="ECO:0000259" key="2">
    <source>
        <dbReference type="Pfam" id="PF01408"/>
    </source>
</evidence>
<comment type="caution">
    <text evidence="4">The sequence shown here is derived from an EMBL/GenBank/DDBJ whole genome shotgun (WGS) entry which is preliminary data.</text>
</comment>
<evidence type="ECO:0000313" key="5">
    <source>
        <dbReference type="Proteomes" id="UP000484381"/>
    </source>
</evidence>
<dbReference type="SUPFAM" id="SSF55347">
    <property type="entry name" value="Glyceraldehyde-3-phosphate dehydrogenase-like, C-terminal domain"/>
    <property type="match status" value="1"/>
</dbReference>
<dbReference type="Pfam" id="PF01408">
    <property type="entry name" value="GFO_IDH_MocA"/>
    <property type="match status" value="1"/>
</dbReference>
<evidence type="ECO:0000256" key="1">
    <source>
        <dbReference type="ARBA" id="ARBA00023002"/>
    </source>
</evidence>
<dbReference type="AlphaFoldDB" id="A0A7X1NDM7"/>
<dbReference type="Proteomes" id="UP000484381">
    <property type="component" value="Unassembled WGS sequence"/>
</dbReference>
<dbReference type="Gene3D" id="3.40.50.720">
    <property type="entry name" value="NAD(P)-binding Rossmann-like Domain"/>
    <property type="match status" value="1"/>
</dbReference>
<protein>
    <submittedName>
        <fullName evidence="4">Gfo/Idh/MocA family oxidoreductase</fullName>
    </submittedName>
</protein>
<feature type="domain" description="GFO/IDH/MocA-like oxidoreductase" evidence="3">
    <location>
        <begin position="147"/>
        <end position="257"/>
    </location>
</feature>
<name>A0A7X1NDM7_9BURK</name>
<dbReference type="Gene3D" id="3.30.360.10">
    <property type="entry name" value="Dihydrodipicolinate Reductase, domain 2"/>
    <property type="match status" value="1"/>
</dbReference>
<organism evidence="4 5">
    <name type="scientific">Paraburkholderia franconis</name>
    <dbReference type="NCBI Taxonomy" id="2654983"/>
    <lineage>
        <taxon>Bacteria</taxon>
        <taxon>Pseudomonadati</taxon>
        <taxon>Pseudomonadota</taxon>
        <taxon>Betaproteobacteria</taxon>
        <taxon>Burkholderiales</taxon>
        <taxon>Burkholderiaceae</taxon>
        <taxon>Paraburkholderia</taxon>
    </lineage>
</organism>
<feature type="domain" description="Gfo/Idh/MocA-like oxidoreductase N-terminal" evidence="2">
    <location>
        <begin position="13"/>
        <end position="127"/>
    </location>
</feature>
<dbReference type="PANTHER" id="PTHR43818:SF11">
    <property type="entry name" value="BCDNA.GH03377"/>
    <property type="match status" value="1"/>
</dbReference>
<dbReference type="InterPro" id="IPR050463">
    <property type="entry name" value="Gfo/Idh/MocA_oxidrdct_glycsds"/>
</dbReference>
<evidence type="ECO:0000259" key="3">
    <source>
        <dbReference type="Pfam" id="PF22725"/>
    </source>
</evidence>